<comment type="caution">
    <text evidence="7">The sequence shown here is derived from an EMBL/GenBank/DDBJ whole genome shotgun (WGS) entry which is preliminary data.</text>
</comment>
<feature type="region of interest" description="Disordered" evidence="2">
    <location>
        <begin position="81"/>
        <end position="180"/>
    </location>
</feature>
<dbReference type="PANTHER" id="PTHR32305">
    <property type="match status" value="1"/>
</dbReference>
<dbReference type="Gene3D" id="2.180.10.10">
    <property type="entry name" value="RHS repeat-associated core"/>
    <property type="match status" value="2"/>
</dbReference>
<dbReference type="PANTHER" id="PTHR32305:SF15">
    <property type="entry name" value="PROTEIN RHSA-RELATED"/>
    <property type="match status" value="1"/>
</dbReference>
<dbReference type="OrthoDB" id="9816400at2"/>
<dbReference type="Proteomes" id="UP000295341">
    <property type="component" value="Unassembled WGS sequence"/>
</dbReference>
<organism evidence="7 8">
    <name type="scientific">Panacagrimonas perspica</name>
    <dbReference type="NCBI Taxonomy" id="381431"/>
    <lineage>
        <taxon>Bacteria</taxon>
        <taxon>Pseudomonadati</taxon>
        <taxon>Pseudomonadota</taxon>
        <taxon>Gammaproteobacteria</taxon>
        <taxon>Nevskiales</taxon>
        <taxon>Nevskiaceae</taxon>
        <taxon>Panacagrimonas</taxon>
    </lineage>
</organism>
<sequence>MAKNVTGGRERSRIAGRGSAIVEYVVTTSMTLGALLLPMGADNHSALQRLIEAIQREHAGYLYAASVPSLPRGSLAGSDVAAGYDGGSGDVPDGEPSAGDPSDPAPALDNGNGENSDADTPGESGGDAGSADTEDPDDVADTSAPDPIDDHPLPPDDLADDGTDGDAGNGDGNCPLATADGSEGMANNAFTSASQRTGVVATQVGNPIHVVTGNKYQREVDVALPALHLAFVRHYNSRSSHRGALGSSWTHGFDLRLSDRGDHLVLWQADGRRIDFPLDRDDQGVRRFRPSQYGDGLFTADRGGYEWHWRDRTVLGFDRNRRLRQIRDDQGRTLRLVRDAGGHLLRLVNEAGDALRLRHDAQGRIDTLITPEGIAARYAYDDGGNLVRVEYPDKGVRRYHYDDPGDAHNLTGISVGAGDDALQRIKTWAYDAQDRGVLYRPENKDEQIELVFENGRTRVTDSRKRSSLYFGIALNGIPVVTRIEGPGCTPCQPTRMAGELRYDYDERANLIGLVSADGSVRRYERDTLGRVVSMTDSIGDGRPAERLRFSYWRDTDEVEAVARNSIKPGAEHAIQLKYRDDGQIEERRETGFAPLPGGGYVPIRRSQRISYAGNRLAAIEPFRPGSEAITRVARDVETGMLDVTFPDHGALRVLRWDERGRPRVLQADEQTPLELHYDAIGRVEAATSDRGRLEFQYAPQGQLAEIRGPGGVGKRIHLRKRRADASAMVVANEDRPTARGVSVPVPDDVRSGLRSVTDGRGMTTTYGVDDFGRRVFTQSPDSGLTLYDYDEDNHLRSKTTASNATATFDRDATNRLTGIRTNDEAARFGWTPPGPASRVSAIRTAEGTEQTLYDNAGRVTQQVDVIGARRYVTEYRYAFDGKLMSKQLPDGRVLEYRYRESDRHPPELAEIVERRWMQKHPLISDMQLADAAIGDRTEEWITRNGIKTSLEWEGDILARLRIGALHDFAYGHDAHGRIVRIDDRDEVAARYRFDSRGRLDFALTPSALTGYRYDPNGNRTQSVVDGHPVDYRYGEKDNRLTEVYPRILPWLPPMRFGVQAMIDASSHLSPPLEQISNIVEADPLPDRIEPRYSASGEMERLGALRFGYNANGQIADVWRGTRHLAHYRYNVRAQRIAKQISGVAAEQHFLYENGRLVAEADSSGKVRVQYLYLGQRPVAMLTDGAAYFIHANHLGAPIAVTDDTKIVIWRAAYSPFGRASVDEDPDRDGHSFTLNLRLPGQYEDTETGLHYNHHRYYDPDLGRYLSPDPLGLEAGPNPYVYADNDPINHIDPTGLLLFAFDGTGNNDPPLSKRDISNVVKFRDAYLGDPGELSVRSVDGAESEQHYFYISGAGTTDARTGISGDAYYDALTGSSMIDRVAALADDFFDHMAWLYLNHQKSVQLNVDTIGFSRGAAQARVFTNLLTAFLNGEDEFVLDHSSGRRYDFSFGDPDFARKYMQDSCIDVNLRFMALFDTVPHYSANQFHLEAAGISQDDDLRQLDLGVGAADDPNAMQYVAHAVAANEDRQGFHAISIHPHPLKGNTESRMEMGFIGAHADIGGGYSEGDLPDVALMWMVKRAEVAGVSIDSGTTGVLHNNRWDRVTVPVLHDSKDARLFFRDGRNFKYMNDVDEIPQRRWYDNFEDLDAYGMDYETSLRGFWGEQYKSGPYPTRGTEDHEGNNTLVGLVNGPAYRQWLIENYGIDVVINETGLNRDRRPPQARR</sequence>
<keyword evidence="8" id="KW-1185">Reference proteome</keyword>
<feature type="region of interest" description="Disordered" evidence="2">
    <location>
        <begin position="733"/>
        <end position="761"/>
    </location>
</feature>
<dbReference type="EMBL" id="SOBT01000008">
    <property type="protein sequence ID" value="TDU32545.1"/>
    <property type="molecule type" value="Genomic_DNA"/>
</dbReference>
<feature type="transmembrane region" description="Helical" evidence="3">
    <location>
        <begin position="21"/>
        <end position="41"/>
    </location>
</feature>
<evidence type="ECO:0000313" key="8">
    <source>
        <dbReference type="Proteomes" id="UP000295341"/>
    </source>
</evidence>
<evidence type="ECO:0000256" key="1">
    <source>
        <dbReference type="ARBA" id="ARBA00022737"/>
    </source>
</evidence>
<dbReference type="InterPro" id="IPR022385">
    <property type="entry name" value="Rhs_assc_core"/>
</dbReference>
<dbReference type="InterPro" id="IPR018712">
    <property type="entry name" value="Tle1-like_cat"/>
</dbReference>
<keyword evidence="3" id="KW-0812">Transmembrane</keyword>
<feature type="domain" description="T6SS Phospholipase effector Tle1-like catalytic" evidence="4">
    <location>
        <begin position="1298"/>
        <end position="1577"/>
    </location>
</feature>
<evidence type="ECO:0000259" key="4">
    <source>
        <dbReference type="Pfam" id="PF09994"/>
    </source>
</evidence>
<dbReference type="NCBIfam" id="TIGR01643">
    <property type="entry name" value="YD_repeat_2x"/>
    <property type="match status" value="2"/>
</dbReference>
<name>A0A4R7PEB0_9GAMM</name>
<feature type="domain" description="Teneurin-like YD-shell" evidence="6">
    <location>
        <begin position="1091"/>
        <end position="1268"/>
    </location>
</feature>
<keyword evidence="1" id="KW-0677">Repeat</keyword>
<protein>
    <submittedName>
        <fullName evidence="7">RHS repeat-associated protein</fullName>
    </submittedName>
</protein>
<dbReference type="InterPro" id="IPR050708">
    <property type="entry name" value="T6SS_VgrG/RHS"/>
</dbReference>
<keyword evidence="3" id="KW-0472">Membrane</keyword>
<evidence type="ECO:0000256" key="2">
    <source>
        <dbReference type="SAM" id="MobiDB-lite"/>
    </source>
</evidence>
<dbReference type="InterPro" id="IPR056823">
    <property type="entry name" value="TEN-like_YD-shell"/>
</dbReference>
<dbReference type="Pfam" id="PF20148">
    <property type="entry name" value="DUF6531"/>
    <property type="match status" value="1"/>
</dbReference>
<evidence type="ECO:0000313" key="7">
    <source>
        <dbReference type="EMBL" id="TDU32545.1"/>
    </source>
</evidence>
<dbReference type="InterPro" id="IPR045351">
    <property type="entry name" value="DUF6531"/>
</dbReference>
<reference evidence="7 8" key="1">
    <citation type="submission" date="2019-03" db="EMBL/GenBank/DDBJ databases">
        <title>Genomic Encyclopedia of Type Strains, Phase IV (KMG-IV): sequencing the most valuable type-strain genomes for metagenomic binning, comparative biology and taxonomic classification.</title>
        <authorList>
            <person name="Goeker M."/>
        </authorList>
    </citation>
    <scope>NUCLEOTIDE SEQUENCE [LARGE SCALE GENOMIC DNA]</scope>
    <source>
        <strain evidence="7 8">DSM 26377</strain>
    </source>
</reference>
<accession>A0A4R7PEB0</accession>
<dbReference type="InterPro" id="IPR006530">
    <property type="entry name" value="YD"/>
</dbReference>
<feature type="domain" description="DUF6531" evidence="5">
    <location>
        <begin position="205"/>
        <end position="276"/>
    </location>
</feature>
<dbReference type="NCBIfam" id="TIGR03696">
    <property type="entry name" value="Rhs_assc_core"/>
    <property type="match status" value="1"/>
</dbReference>
<evidence type="ECO:0000256" key="3">
    <source>
        <dbReference type="SAM" id="Phobius"/>
    </source>
</evidence>
<proteinExistence type="predicted"/>
<dbReference type="Pfam" id="PF25023">
    <property type="entry name" value="TEN_YD-shell"/>
    <property type="match status" value="1"/>
</dbReference>
<feature type="compositionally biased region" description="Low complexity" evidence="2">
    <location>
        <begin position="96"/>
        <end position="107"/>
    </location>
</feature>
<evidence type="ECO:0000259" key="5">
    <source>
        <dbReference type="Pfam" id="PF20148"/>
    </source>
</evidence>
<dbReference type="Pfam" id="PF09994">
    <property type="entry name" value="T6SS_Tle1-like_cat"/>
    <property type="match status" value="1"/>
</dbReference>
<gene>
    <name evidence="7" type="ORF">DFR24_1943</name>
</gene>
<keyword evidence="3" id="KW-1133">Transmembrane helix</keyword>
<evidence type="ECO:0000259" key="6">
    <source>
        <dbReference type="Pfam" id="PF25023"/>
    </source>
</evidence>